<accession>A0ABR4EDP3</accession>
<keyword evidence="2" id="KW-1185">Reference proteome</keyword>
<dbReference type="EMBL" id="JBAWTH010000066">
    <property type="protein sequence ID" value="KAL2280527.1"/>
    <property type="molecule type" value="Genomic_DNA"/>
</dbReference>
<reference evidence="1 2" key="1">
    <citation type="submission" date="2024-03" db="EMBL/GenBank/DDBJ databases">
        <title>A high-quality draft genome sequence of Diaporthe vaccinii, a causative agent of upright dieback and viscid rot disease in cranberry plants.</title>
        <authorList>
            <person name="Sarrasin M."/>
            <person name="Lang B.F."/>
            <person name="Burger G."/>
        </authorList>
    </citation>
    <scope>NUCLEOTIDE SEQUENCE [LARGE SCALE GENOMIC DNA]</scope>
    <source>
        <strain evidence="1 2">IS7</strain>
    </source>
</reference>
<protein>
    <recommendedName>
        <fullName evidence="3">EXPERA domain-containing protein</fullName>
    </recommendedName>
</protein>
<dbReference type="Proteomes" id="UP001600888">
    <property type="component" value="Unassembled WGS sequence"/>
</dbReference>
<organism evidence="1 2">
    <name type="scientific">Diaporthe vaccinii</name>
    <dbReference type="NCBI Taxonomy" id="105482"/>
    <lineage>
        <taxon>Eukaryota</taxon>
        <taxon>Fungi</taxon>
        <taxon>Dikarya</taxon>
        <taxon>Ascomycota</taxon>
        <taxon>Pezizomycotina</taxon>
        <taxon>Sordariomycetes</taxon>
        <taxon>Sordariomycetidae</taxon>
        <taxon>Diaporthales</taxon>
        <taxon>Diaporthaceae</taxon>
        <taxon>Diaporthe</taxon>
        <taxon>Diaporthe eres species complex</taxon>
    </lineage>
</organism>
<evidence type="ECO:0000313" key="2">
    <source>
        <dbReference type="Proteomes" id="UP001600888"/>
    </source>
</evidence>
<evidence type="ECO:0008006" key="3">
    <source>
        <dbReference type="Google" id="ProtNLM"/>
    </source>
</evidence>
<comment type="caution">
    <text evidence="1">The sequence shown here is derived from an EMBL/GenBank/DDBJ whole genome shotgun (WGS) entry which is preliminary data.</text>
</comment>
<sequence length="105" mass="11428">MLVNAAEGGRLPWWSLIEHAAWGIFNQSYGAAFVYPLYCLAQLYRSIHVRQSAAVLVHDPIDAEALVYTSIIFATTPLWLLQLPRVARGSGGLSTIGRSGTSEAP</sequence>
<evidence type="ECO:0000313" key="1">
    <source>
        <dbReference type="EMBL" id="KAL2280527.1"/>
    </source>
</evidence>
<name>A0ABR4EDP3_9PEZI</name>
<gene>
    <name evidence="1" type="ORF">FJTKL_12503</name>
</gene>
<proteinExistence type="predicted"/>